<evidence type="ECO:0000256" key="2">
    <source>
        <dbReference type="ARBA" id="ARBA00022801"/>
    </source>
</evidence>
<evidence type="ECO:0000256" key="3">
    <source>
        <dbReference type="SAM" id="MobiDB-lite"/>
    </source>
</evidence>
<feature type="chain" id="PRO_5040432142" evidence="4">
    <location>
        <begin position="23"/>
        <end position="90"/>
    </location>
</feature>
<proteinExistence type="predicted"/>
<gene>
    <name evidence="6" type="ORF">PsYK624_105210</name>
</gene>
<evidence type="ECO:0000256" key="4">
    <source>
        <dbReference type="SAM" id="SignalP"/>
    </source>
</evidence>
<keyword evidence="1 4" id="KW-0732">Signal</keyword>
<evidence type="ECO:0000259" key="5">
    <source>
        <dbReference type="PROSITE" id="PS51164"/>
    </source>
</evidence>
<dbReference type="SUPFAM" id="SSF57180">
    <property type="entry name" value="Cellulose-binding domain"/>
    <property type="match status" value="1"/>
</dbReference>
<dbReference type="EMBL" id="BPQB01000039">
    <property type="protein sequence ID" value="GJE94352.1"/>
    <property type="molecule type" value="Genomic_DNA"/>
</dbReference>
<name>A0A9P3GG94_9APHY</name>
<comment type="caution">
    <text evidence="6">The sequence shown here is derived from an EMBL/GenBank/DDBJ whole genome shotgun (WGS) entry which is preliminary data.</text>
</comment>
<organism evidence="6 7">
    <name type="scientific">Phanerochaete sordida</name>
    <dbReference type="NCBI Taxonomy" id="48140"/>
    <lineage>
        <taxon>Eukaryota</taxon>
        <taxon>Fungi</taxon>
        <taxon>Dikarya</taxon>
        <taxon>Basidiomycota</taxon>
        <taxon>Agaricomycotina</taxon>
        <taxon>Agaricomycetes</taxon>
        <taxon>Polyporales</taxon>
        <taxon>Phanerochaetaceae</taxon>
        <taxon>Phanerochaete</taxon>
    </lineage>
</organism>
<dbReference type="GO" id="GO:0005576">
    <property type="term" value="C:extracellular region"/>
    <property type="evidence" value="ECO:0007669"/>
    <property type="project" value="InterPro"/>
</dbReference>
<dbReference type="Pfam" id="PF00734">
    <property type="entry name" value="CBM_1"/>
    <property type="match status" value="1"/>
</dbReference>
<dbReference type="InterPro" id="IPR035971">
    <property type="entry name" value="CBD_sf"/>
</dbReference>
<sequence length="90" mass="8898">MKNLVALVSLATCLSLQAGAVAVWGQCGGTGFTGSTVCDAGSSCVFENPYYSQCQPSTATTSSPATSTPPSGGSGGSGLNAHFKAKGKIY</sequence>
<dbReference type="GO" id="GO:0016787">
    <property type="term" value="F:hydrolase activity"/>
    <property type="evidence" value="ECO:0007669"/>
    <property type="project" value="UniProtKB-KW"/>
</dbReference>
<feature type="domain" description="CBM1" evidence="5">
    <location>
        <begin position="19"/>
        <end position="55"/>
    </location>
</feature>
<keyword evidence="7" id="KW-1185">Reference proteome</keyword>
<reference evidence="6 7" key="1">
    <citation type="submission" date="2021-08" db="EMBL/GenBank/DDBJ databases">
        <title>Draft Genome Sequence of Phanerochaete sordida strain YK-624.</title>
        <authorList>
            <person name="Mori T."/>
            <person name="Dohra H."/>
            <person name="Suzuki T."/>
            <person name="Kawagishi H."/>
            <person name="Hirai H."/>
        </authorList>
    </citation>
    <scope>NUCLEOTIDE SEQUENCE [LARGE SCALE GENOMIC DNA]</scope>
    <source>
        <strain evidence="6 7">YK-624</strain>
    </source>
</reference>
<dbReference type="PROSITE" id="PS00562">
    <property type="entry name" value="CBM1_1"/>
    <property type="match status" value="1"/>
</dbReference>
<dbReference type="InterPro" id="IPR000254">
    <property type="entry name" value="CBD"/>
</dbReference>
<protein>
    <submittedName>
        <fullName evidence="6">CBM1 domain-containing protein</fullName>
    </submittedName>
</protein>
<feature type="signal peptide" evidence="4">
    <location>
        <begin position="1"/>
        <end position="22"/>
    </location>
</feature>
<dbReference type="SMART" id="SM00236">
    <property type="entry name" value="fCBD"/>
    <property type="match status" value="1"/>
</dbReference>
<feature type="region of interest" description="Disordered" evidence="3">
    <location>
        <begin position="56"/>
        <end position="90"/>
    </location>
</feature>
<keyword evidence="2" id="KW-0378">Hydrolase</keyword>
<evidence type="ECO:0000313" key="7">
    <source>
        <dbReference type="Proteomes" id="UP000703269"/>
    </source>
</evidence>
<feature type="compositionally biased region" description="Low complexity" evidence="3">
    <location>
        <begin position="56"/>
        <end position="71"/>
    </location>
</feature>
<dbReference type="PROSITE" id="PS51164">
    <property type="entry name" value="CBM1_2"/>
    <property type="match status" value="1"/>
</dbReference>
<dbReference type="GO" id="GO:0005975">
    <property type="term" value="P:carbohydrate metabolic process"/>
    <property type="evidence" value="ECO:0007669"/>
    <property type="project" value="InterPro"/>
</dbReference>
<accession>A0A9P3GG94</accession>
<dbReference type="OrthoDB" id="2119228at2759"/>
<dbReference type="AlphaFoldDB" id="A0A9P3GG94"/>
<dbReference type="Proteomes" id="UP000703269">
    <property type="component" value="Unassembled WGS sequence"/>
</dbReference>
<evidence type="ECO:0000256" key="1">
    <source>
        <dbReference type="ARBA" id="ARBA00022729"/>
    </source>
</evidence>
<evidence type="ECO:0000313" key="6">
    <source>
        <dbReference type="EMBL" id="GJE94352.1"/>
    </source>
</evidence>
<dbReference type="GO" id="GO:0030248">
    <property type="term" value="F:cellulose binding"/>
    <property type="evidence" value="ECO:0007669"/>
    <property type="project" value="InterPro"/>
</dbReference>